<dbReference type="InterPro" id="IPR052337">
    <property type="entry name" value="SAT4-like"/>
</dbReference>
<proteinExistence type="inferred from homology"/>
<dbReference type="PANTHER" id="PTHR33048">
    <property type="entry name" value="PTH11-LIKE INTEGRAL MEMBRANE PROTEIN (AFU_ORTHOLOGUE AFUA_5G11245)"/>
    <property type="match status" value="1"/>
</dbReference>
<evidence type="ECO:0000256" key="4">
    <source>
        <dbReference type="ARBA" id="ARBA00023136"/>
    </source>
</evidence>
<keyword evidence="3 6" id="KW-1133">Transmembrane helix</keyword>
<comment type="similarity">
    <text evidence="5">Belongs to the SAT4 family.</text>
</comment>
<evidence type="ECO:0000256" key="3">
    <source>
        <dbReference type="ARBA" id="ARBA00022989"/>
    </source>
</evidence>
<comment type="subcellular location">
    <subcellularLocation>
        <location evidence="1">Membrane</location>
        <topology evidence="1">Multi-pass membrane protein</topology>
    </subcellularLocation>
</comment>
<comment type="caution">
    <text evidence="8">The sequence shown here is derived from an EMBL/GenBank/DDBJ whole genome shotgun (WGS) entry which is preliminary data.</text>
</comment>
<evidence type="ECO:0000313" key="9">
    <source>
        <dbReference type="Proteomes" id="UP000801428"/>
    </source>
</evidence>
<evidence type="ECO:0000313" key="8">
    <source>
        <dbReference type="EMBL" id="KAF3007729.1"/>
    </source>
</evidence>
<feature type="transmembrane region" description="Helical" evidence="6">
    <location>
        <begin position="234"/>
        <end position="253"/>
    </location>
</feature>
<accession>A0A9P4TIR7</accession>
<evidence type="ECO:0000256" key="1">
    <source>
        <dbReference type="ARBA" id="ARBA00004141"/>
    </source>
</evidence>
<feature type="transmembrane region" description="Helical" evidence="6">
    <location>
        <begin position="111"/>
        <end position="135"/>
    </location>
</feature>
<gene>
    <name evidence="8" type="ORF">E8E13_009793</name>
</gene>
<reference evidence="8" key="1">
    <citation type="submission" date="2019-04" db="EMBL/GenBank/DDBJ databases">
        <title>Sequencing of skin fungus with MAO and IRED activity.</title>
        <authorList>
            <person name="Marsaioli A.J."/>
            <person name="Bonatto J.M.C."/>
            <person name="Reis Junior O."/>
        </authorList>
    </citation>
    <scope>NUCLEOTIDE SEQUENCE</scope>
    <source>
        <strain evidence="8">30M1</strain>
    </source>
</reference>
<feature type="transmembrane region" description="Helical" evidence="6">
    <location>
        <begin position="34"/>
        <end position="58"/>
    </location>
</feature>
<organism evidence="8 9">
    <name type="scientific">Curvularia kusanoi</name>
    <name type="common">Cochliobolus kusanoi</name>
    <dbReference type="NCBI Taxonomy" id="90978"/>
    <lineage>
        <taxon>Eukaryota</taxon>
        <taxon>Fungi</taxon>
        <taxon>Dikarya</taxon>
        <taxon>Ascomycota</taxon>
        <taxon>Pezizomycotina</taxon>
        <taxon>Dothideomycetes</taxon>
        <taxon>Pleosporomycetidae</taxon>
        <taxon>Pleosporales</taxon>
        <taxon>Pleosporineae</taxon>
        <taxon>Pleosporaceae</taxon>
        <taxon>Curvularia</taxon>
    </lineage>
</organism>
<keyword evidence="4 6" id="KW-0472">Membrane</keyword>
<dbReference type="GO" id="GO:0016020">
    <property type="term" value="C:membrane"/>
    <property type="evidence" value="ECO:0007669"/>
    <property type="project" value="UniProtKB-SubCell"/>
</dbReference>
<feature type="transmembrane region" description="Helical" evidence="6">
    <location>
        <begin position="273"/>
        <end position="299"/>
    </location>
</feature>
<protein>
    <recommendedName>
        <fullName evidence="7">Rhodopsin domain-containing protein</fullName>
    </recommendedName>
</protein>
<feature type="transmembrane region" description="Helical" evidence="6">
    <location>
        <begin position="70"/>
        <end position="91"/>
    </location>
</feature>
<sequence length="376" mass="42908">MDPDSATQDIMSVIYGMMKDPPNADVPIPPSNHYSTACGVSIPFCVLSMVAVGLRLFTRMKIVRQLGWDDFFVAIAAVFNIIALATFLGAIKHGLGQHLISILAIFPTTMKWFYVTSSAYITTTICIKLSLLCQYLRMWRNGYRRSITMVLFIMIILWGGAFTFMTWVPCFPVRGYWDKFMNPPAKCYAFGYRTASEAKTTLLAFTGSNMVFDIAVFSVPLTEYLKPDLKRKQVLALTGLFLMGFIVVLMSALRLWSGMRYNNRGYAMYDFTFWWPEVALFGCLEVDFAIICASIPIFWPTMMAAWTQITVTHEVIVTSESHPYTDHEAKDMELNRIVPESLKRQDSTEGLVDCERMKERVIIRDPQVSKMGRNKW</sequence>
<dbReference type="Proteomes" id="UP000801428">
    <property type="component" value="Unassembled WGS sequence"/>
</dbReference>
<feature type="transmembrane region" description="Helical" evidence="6">
    <location>
        <begin position="202"/>
        <end position="222"/>
    </location>
</feature>
<name>A0A9P4TIR7_CURKU</name>
<dbReference type="OrthoDB" id="61113at2759"/>
<dbReference type="AlphaFoldDB" id="A0A9P4TIR7"/>
<feature type="domain" description="Rhodopsin" evidence="7">
    <location>
        <begin position="54"/>
        <end position="302"/>
    </location>
</feature>
<dbReference type="InterPro" id="IPR049326">
    <property type="entry name" value="Rhodopsin_dom_fungi"/>
</dbReference>
<evidence type="ECO:0000259" key="7">
    <source>
        <dbReference type="Pfam" id="PF20684"/>
    </source>
</evidence>
<dbReference type="PANTHER" id="PTHR33048:SF47">
    <property type="entry name" value="INTEGRAL MEMBRANE PROTEIN-RELATED"/>
    <property type="match status" value="1"/>
</dbReference>
<evidence type="ECO:0000256" key="5">
    <source>
        <dbReference type="ARBA" id="ARBA00038359"/>
    </source>
</evidence>
<keyword evidence="9" id="KW-1185">Reference proteome</keyword>
<dbReference type="EMBL" id="SWKU01000004">
    <property type="protein sequence ID" value="KAF3007729.1"/>
    <property type="molecule type" value="Genomic_DNA"/>
</dbReference>
<keyword evidence="2 6" id="KW-0812">Transmembrane</keyword>
<evidence type="ECO:0000256" key="6">
    <source>
        <dbReference type="SAM" id="Phobius"/>
    </source>
</evidence>
<dbReference type="Pfam" id="PF20684">
    <property type="entry name" value="Fung_rhodopsin"/>
    <property type="match status" value="1"/>
</dbReference>
<feature type="transmembrane region" description="Helical" evidence="6">
    <location>
        <begin position="147"/>
        <end position="168"/>
    </location>
</feature>
<evidence type="ECO:0000256" key="2">
    <source>
        <dbReference type="ARBA" id="ARBA00022692"/>
    </source>
</evidence>